<dbReference type="InterPro" id="IPR001667">
    <property type="entry name" value="DDH_dom"/>
</dbReference>
<keyword evidence="3" id="KW-1133">Transmembrane helix</keyword>
<feature type="binding site" evidence="2">
    <location>
        <position position="370"/>
    </location>
    <ligand>
        <name>Mn(2+)</name>
        <dbReference type="ChEBI" id="CHEBI:29035"/>
        <label>1</label>
    </ligand>
</feature>
<feature type="domain" description="GGDEF" evidence="4">
    <location>
        <begin position="195"/>
        <end position="323"/>
    </location>
</feature>
<reference evidence="5 6" key="1">
    <citation type="submission" date="2019-03" db="EMBL/GenBank/DDBJ databases">
        <title>Genomic Encyclopedia of Type Strains, Phase IV (KMG-IV): sequencing the most valuable type-strain genomes for metagenomic binning, comparative biology and taxonomic classification.</title>
        <authorList>
            <person name="Goeker M."/>
        </authorList>
    </citation>
    <scope>NUCLEOTIDE SEQUENCE [LARGE SCALE GENOMIC DNA]</scope>
    <source>
        <strain evidence="5 6">DSM 24176</strain>
    </source>
</reference>
<keyword evidence="1" id="KW-1003">Cell membrane</keyword>
<name>A0A4V2Q1X0_9FIRM</name>
<dbReference type="InterPro" id="IPR000160">
    <property type="entry name" value="GGDEF_dom"/>
</dbReference>
<dbReference type="EC" id="3.1.4.-" evidence="1"/>
<dbReference type="PIRSF" id="PIRSF026583">
    <property type="entry name" value="YybT"/>
    <property type="match status" value="1"/>
</dbReference>
<dbReference type="InterPro" id="IPR014528">
    <property type="entry name" value="GdpP/PdeA"/>
</dbReference>
<dbReference type="InterPro" id="IPR051319">
    <property type="entry name" value="Oligoribo/pAp-PDE_c-di-AMP_PDE"/>
</dbReference>
<dbReference type="Gene3D" id="3.30.450.20">
    <property type="entry name" value="PAS domain"/>
    <property type="match status" value="1"/>
</dbReference>
<organism evidence="5 6">
    <name type="scientific">Natranaerovirga hydrolytica</name>
    <dbReference type="NCBI Taxonomy" id="680378"/>
    <lineage>
        <taxon>Bacteria</taxon>
        <taxon>Bacillati</taxon>
        <taxon>Bacillota</taxon>
        <taxon>Clostridia</taxon>
        <taxon>Lachnospirales</taxon>
        <taxon>Natranaerovirgaceae</taxon>
        <taxon>Natranaerovirga</taxon>
    </lineage>
</organism>
<dbReference type="Pfam" id="PF24898">
    <property type="entry name" value="GGDEF_GdpP"/>
    <property type="match status" value="1"/>
</dbReference>
<feature type="binding site" evidence="2">
    <location>
        <position position="366"/>
    </location>
    <ligand>
        <name>Mn(2+)</name>
        <dbReference type="ChEBI" id="CHEBI:29035"/>
        <label>1</label>
    </ligand>
</feature>
<evidence type="ECO:0000256" key="2">
    <source>
        <dbReference type="PIRSR" id="PIRSR026583-50"/>
    </source>
</evidence>
<comment type="cofactor">
    <cofactor evidence="2">
        <name>Mn(2+)</name>
        <dbReference type="ChEBI" id="CHEBI:29035"/>
    </cofactor>
    <text evidence="2">For phosphodiesterase activity, probably binds 2 Mn(2+) per subunit.</text>
</comment>
<keyword evidence="3" id="KW-0812">Transmembrane</keyword>
<dbReference type="Pfam" id="PF02272">
    <property type="entry name" value="DHHA1"/>
    <property type="match status" value="1"/>
</dbReference>
<dbReference type="PANTHER" id="PTHR47618:SF2">
    <property type="entry name" value="CYCLIC-DI-AMP PHOSPHODIESTERASE GDPP"/>
    <property type="match status" value="1"/>
</dbReference>
<dbReference type="PROSITE" id="PS50887">
    <property type="entry name" value="GGDEF"/>
    <property type="match status" value="1"/>
</dbReference>
<evidence type="ECO:0000256" key="3">
    <source>
        <dbReference type="SAM" id="Phobius"/>
    </source>
</evidence>
<feature type="binding site" evidence="2">
    <location>
        <position position="464"/>
    </location>
    <ligand>
        <name>Mn(2+)</name>
        <dbReference type="ChEBI" id="CHEBI:29035"/>
        <label>2</label>
    </ligand>
</feature>
<feature type="binding site" evidence="2">
    <location>
        <position position="440"/>
    </location>
    <ligand>
        <name>Mn(2+)</name>
        <dbReference type="ChEBI" id="CHEBI:29035"/>
        <label>2</label>
    </ligand>
</feature>
<dbReference type="GO" id="GO:0106409">
    <property type="term" value="F:cyclic-di-AMP phosphodiesterase activity"/>
    <property type="evidence" value="ECO:0007669"/>
    <property type="project" value="RHEA"/>
</dbReference>
<keyword evidence="1 3" id="KW-0472">Membrane</keyword>
<dbReference type="InterPro" id="IPR003156">
    <property type="entry name" value="DHHA1_dom"/>
</dbReference>
<evidence type="ECO:0000259" key="4">
    <source>
        <dbReference type="PROSITE" id="PS50887"/>
    </source>
</evidence>
<feature type="transmembrane region" description="Helical" evidence="3">
    <location>
        <begin position="41"/>
        <end position="62"/>
    </location>
</feature>
<dbReference type="EMBL" id="SMGQ01000002">
    <property type="protein sequence ID" value="TCK99732.1"/>
    <property type="molecule type" value="Genomic_DNA"/>
</dbReference>
<feature type="binding site" evidence="2">
    <location>
        <position position="372"/>
    </location>
    <ligand>
        <name>Mn(2+)</name>
        <dbReference type="ChEBI" id="CHEBI:29035"/>
        <label>2</label>
    </ligand>
</feature>
<protein>
    <recommendedName>
        <fullName evidence="1">Cyclic-di-AMP phosphodiesterase</fullName>
        <ecNumber evidence="1">3.1.4.-</ecNumber>
    </recommendedName>
</protein>
<feature type="binding site" evidence="2">
    <location>
        <position position="519"/>
    </location>
    <ligand>
        <name>Mn(2+)</name>
        <dbReference type="ChEBI" id="CHEBI:29035"/>
        <label>2</label>
    </ligand>
</feature>
<dbReference type="GO" id="GO:0005886">
    <property type="term" value="C:plasma membrane"/>
    <property type="evidence" value="ECO:0007669"/>
    <property type="project" value="UniProtKB-SubCell"/>
</dbReference>
<gene>
    <name evidence="5" type="ORF">EDC19_0090</name>
</gene>
<keyword evidence="2" id="KW-0479">Metal-binding</keyword>
<comment type="similarity">
    <text evidence="1">Belongs to the GdpP/PdeA phosphodiesterase family.</text>
</comment>
<comment type="catalytic activity">
    <reaction evidence="1">
        <text>3',3'-c-di-AMP + H2O = 5'-O-phosphonoadenylyl-(3'-&gt;5')-adenosine + H(+)</text>
        <dbReference type="Rhea" id="RHEA:54420"/>
        <dbReference type="ChEBI" id="CHEBI:15377"/>
        <dbReference type="ChEBI" id="CHEBI:15378"/>
        <dbReference type="ChEBI" id="CHEBI:71500"/>
        <dbReference type="ChEBI" id="CHEBI:138171"/>
    </reaction>
</comment>
<evidence type="ECO:0000313" key="5">
    <source>
        <dbReference type="EMBL" id="TCK99732.1"/>
    </source>
</evidence>
<comment type="subcellular location">
    <subcellularLocation>
        <location evidence="1">Cell membrane</location>
    </subcellularLocation>
</comment>
<sequence>MKKTKYLFNTKIEKFFMWPMIYLIIFLVLTVFIYINNKKLGLVSVFFSIIVFVLTVVILYVAKKKLMNEIVNFALDFGVVQKNFLNDFPIPYVVLDREGKVNWYNKKFEELCDEDHILNKKVNELVKQINLETLFGTEKKEHIKIGEYYYQIEVNDIYVKKDEADEESNENIEMYALYLFDETRLKGLQQKLVDQKTCIGLFYIDNFEEALESIEEVRRPLLVALIDRNINKFAQNIDAVVRKFEKDKYFFIFQQKYLHHLQSNKFSILDDIRAINIGNEMSVTLSMGIGVNGKTFSETLSYARTSMDLALGRGGDQAVIKDVEKLYYYGGKTKVVEKSTRVKTRVKAHAFRELLESKENVIIMGHKLQDLDSLGAAIGIYRAAHTFNKKVNIILNEITTSVRPLYESFINDSEYEEDLFLTDDEAIQLVDKNTLLVVVDVNRPSYTECPELLEIASNIVVFDHHRVGSENIENAVLSYVEPYASSTSEMISEILQYMGDKIKLKPLEADALFAGITVDTKNFTVKTGVKTFEAAAFLRRNGADVVRVRKFFRNDMASYKARAEAIKDAEIYKEDLAITFCPAKNIESPTIVAAQTADELLNISGIKASFVFTEIENIIYVSSRSIDDINVQVIMEKLGGGGHLNVAGAQLINFTIEEAFELLKETIDKLIEEGEL</sequence>
<dbReference type="SUPFAM" id="SSF64182">
    <property type="entry name" value="DHH phosphoesterases"/>
    <property type="match status" value="1"/>
</dbReference>
<accession>A0A4V2Q1X0</accession>
<dbReference type="Gene3D" id="3.10.310.30">
    <property type="match status" value="1"/>
</dbReference>
<feature type="binding site" evidence="2">
    <location>
        <position position="440"/>
    </location>
    <ligand>
        <name>Mn(2+)</name>
        <dbReference type="ChEBI" id="CHEBI:29035"/>
        <label>1</label>
    </ligand>
</feature>
<comment type="caution">
    <text evidence="5">The sequence shown here is derived from an EMBL/GenBank/DDBJ whole genome shotgun (WGS) entry which is preliminary data.</text>
</comment>
<dbReference type="GO" id="GO:0003676">
    <property type="term" value="F:nucleic acid binding"/>
    <property type="evidence" value="ECO:0007669"/>
    <property type="project" value="UniProtKB-UniRule"/>
</dbReference>
<keyword evidence="1" id="KW-0378">Hydrolase</keyword>
<keyword evidence="2" id="KW-0464">Manganese</keyword>
<dbReference type="Gene3D" id="3.90.1640.10">
    <property type="entry name" value="inorganic pyrophosphatase (n-terminal core)"/>
    <property type="match status" value="1"/>
</dbReference>
<proteinExistence type="inferred from homology"/>
<dbReference type="RefSeq" id="WP_132278892.1">
    <property type="nucleotide sequence ID" value="NZ_SMGQ01000002.1"/>
</dbReference>
<feature type="transmembrane region" description="Helical" evidence="3">
    <location>
        <begin position="15"/>
        <end position="35"/>
    </location>
</feature>
<dbReference type="Pfam" id="PF01368">
    <property type="entry name" value="DHH"/>
    <property type="match status" value="1"/>
</dbReference>
<evidence type="ECO:0000256" key="1">
    <source>
        <dbReference type="PIRNR" id="PIRNR026583"/>
    </source>
</evidence>
<dbReference type="AlphaFoldDB" id="A0A4V2Q1X0"/>
<dbReference type="InterPro" id="IPR038763">
    <property type="entry name" value="DHH_sf"/>
</dbReference>
<dbReference type="FunFam" id="3.90.1640.10:FF:000002">
    <property type="entry name" value="Cyclic-di-AMP phosphodiesterase"/>
    <property type="match status" value="1"/>
</dbReference>
<dbReference type="Proteomes" id="UP000294545">
    <property type="component" value="Unassembled WGS sequence"/>
</dbReference>
<dbReference type="GO" id="GO:0046872">
    <property type="term" value="F:metal ion binding"/>
    <property type="evidence" value="ECO:0007669"/>
    <property type="project" value="UniProtKB-KW"/>
</dbReference>
<dbReference type="PANTHER" id="PTHR47618">
    <property type="entry name" value="BIFUNCTIONAL OLIGORIBONUCLEASE AND PAP PHOSPHATASE NRNA"/>
    <property type="match status" value="1"/>
</dbReference>
<dbReference type="OrthoDB" id="9759476at2"/>
<keyword evidence="6" id="KW-1185">Reference proteome</keyword>
<comment type="function">
    <text evidence="1">Has phosphodiesterase (PDE) activity against cyclic-di-AMP (c-di-AMP).</text>
</comment>
<evidence type="ECO:0000313" key="6">
    <source>
        <dbReference type="Proteomes" id="UP000294545"/>
    </source>
</evidence>
<dbReference type="GO" id="GO:0016787">
    <property type="term" value="F:hydrolase activity"/>
    <property type="evidence" value="ECO:0007669"/>
    <property type="project" value="UniProtKB-UniRule"/>
</dbReference>